<dbReference type="InterPro" id="IPR016032">
    <property type="entry name" value="Sig_transdc_resp-reg_C-effctor"/>
</dbReference>
<dbReference type="SMART" id="SM00421">
    <property type="entry name" value="HTH_LUXR"/>
    <property type="match status" value="1"/>
</dbReference>
<feature type="domain" description="HTH luxR-type" evidence="3">
    <location>
        <begin position="871"/>
        <end position="936"/>
    </location>
</feature>
<dbReference type="GO" id="GO:0003677">
    <property type="term" value="F:DNA binding"/>
    <property type="evidence" value="ECO:0007669"/>
    <property type="project" value="InterPro"/>
</dbReference>
<evidence type="ECO:0000259" key="3">
    <source>
        <dbReference type="PROSITE" id="PS50043"/>
    </source>
</evidence>
<evidence type="ECO:0000256" key="1">
    <source>
        <dbReference type="ARBA" id="ARBA00022741"/>
    </source>
</evidence>
<dbReference type="RefSeq" id="WP_309298392.1">
    <property type="nucleotide sequence ID" value="NZ_BAAAVD010000004.1"/>
</dbReference>
<proteinExistence type="predicted"/>
<dbReference type="PANTHER" id="PTHR16305">
    <property type="entry name" value="TESTICULAR SOLUBLE ADENYLYL CYCLASE"/>
    <property type="match status" value="1"/>
</dbReference>
<dbReference type="InterPro" id="IPR036388">
    <property type="entry name" value="WH-like_DNA-bd_sf"/>
</dbReference>
<dbReference type="InterPro" id="IPR027417">
    <property type="entry name" value="P-loop_NTPase"/>
</dbReference>
<dbReference type="Gene3D" id="1.10.10.10">
    <property type="entry name" value="Winged helix-like DNA-binding domain superfamily/Winged helix DNA-binding domain"/>
    <property type="match status" value="1"/>
</dbReference>
<dbReference type="CDD" id="cd06170">
    <property type="entry name" value="LuxR_C_like"/>
    <property type="match status" value="1"/>
</dbReference>
<reference evidence="4" key="1">
    <citation type="journal article" date="2014" name="Int. J. Syst. Evol. Microbiol.">
        <title>Complete genome sequence of Corynebacterium casei LMG S-19264T (=DSM 44701T), isolated from a smear-ripened cheese.</title>
        <authorList>
            <consortium name="US DOE Joint Genome Institute (JGI-PGF)"/>
            <person name="Walter F."/>
            <person name="Albersmeier A."/>
            <person name="Kalinowski J."/>
            <person name="Ruckert C."/>
        </authorList>
    </citation>
    <scope>NUCLEOTIDE SEQUENCE</scope>
    <source>
        <strain evidence="4">VKM Ac-2007</strain>
    </source>
</reference>
<dbReference type="GO" id="GO:0005524">
    <property type="term" value="F:ATP binding"/>
    <property type="evidence" value="ECO:0007669"/>
    <property type="project" value="UniProtKB-KW"/>
</dbReference>
<keyword evidence="1" id="KW-0547">Nucleotide-binding</keyword>
<dbReference type="PRINTS" id="PR00038">
    <property type="entry name" value="HTHLUXR"/>
</dbReference>
<dbReference type="InterPro" id="IPR041664">
    <property type="entry name" value="AAA_16"/>
</dbReference>
<name>A0A9W6MCQ5_9ACTN</name>
<dbReference type="Proteomes" id="UP001143474">
    <property type="component" value="Unassembled WGS sequence"/>
</dbReference>
<dbReference type="InterPro" id="IPR000792">
    <property type="entry name" value="Tscrpt_reg_LuxR_C"/>
</dbReference>
<accession>A0A9W6MCQ5</accession>
<dbReference type="PANTHER" id="PTHR16305:SF35">
    <property type="entry name" value="TRANSCRIPTIONAL ACTIVATOR DOMAIN"/>
    <property type="match status" value="1"/>
</dbReference>
<gene>
    <name evidence="4" type="ORF">GCM10017600_25060</name>
</gene>
<evidence type="ECO:0000256" key="2">
    <source>
        <dbReference type="ARBA" id="ARBA00022840"/>
    </source>
</evidence>
<dbReference type="GO" id="GO:0004016">
    <property type="term" value="F:adenylate cyclase activity"/>
    <property type="evidence" value="ECO:0007669"/>
    <property type="project" value="TreeGrafter"/>
</dbReference>
<sequence length="938" mass="100756">MLGEVKAPVIRLMTYFMRHFDHGGSGERWRVITLFGRDREAAKLEGLVDRIHECGDALVIRGVPGIGKSALLAVATARAQAREVTVCGVSGVQSETHLPFAGLHQLLRPMLDAADQLPARQREALLGAFGMAEAGDPAPFLVALAVLNLLGEAAARRPLLIVVDDLQWLDRPTIEVLGFVARRVRSDPIVLLMALRDGHPTSLDDSDVPELRLGGLDPAASEALLDAQSADLSVGMRWRMLSEAAGNPLALVELPLALEAETVTAEAGLLPLTARLERAFAVRLAELPPHTSGLLLVAAANDGIDLADALAGGTMVTGAEMTAETLAPAVDAGLVELHEQALRFRHPLVRSAIYQRAGHTDRLAAHAALAQVHGRDPDRRAWHRAAAIAHRDESVAAELEGVAARARQRGAIPVAVTALRRAAEVSEEPAVGAQRLLTAAELAFELGRGDQAAELLALAEPSILGGLRRARAAWLGEVLEEGRNEGPARILRLVTTAEAVEAAGDRELALNFVRAAAIRCWWTDPGWEQRQRVIALAERLTVGEDDPELLMTLATAGPVERGADVIEGLTKVRGARLDGALTRLLGVAASTVGAFDLVGDFMDASIADLRTHGRLGLLTQALSTQMWRQVFCGDWAGALLVAEEAERLARETAQPRWQSAALGMLALLAGLRGEEARGLALAVEGERALGTVAISSALAILQHARGVIALCAGRHDEAFGHLWRLFEPGDAAHHRIWQQWVISELTEAAVAAGRPEPARRAVAELEQVATQSTSPLLHLGLRHARALLADDADAEALYQAALSADLSSWPTARARLQLAHGMWLRRRRRIQEARVPLRAARDAFDVLGLLAWGEKARQELRAAGEVSDLRVPPAAELLTSQELHIARLAASGLSNREIAQQLYLSHRTVSTHLYRAFPKLGITSRAQLRDALGDTSRD</sequence>
<dbReference type="SUPFAM" id="SSF52540">
    <property type="entry name" value="P-loop containing nucleoside triphosphate hydrolases"/>
    <property type="match status" value="1"/>
</dbReference>
<reference evidence="4" key="2">
    <citation type="submission" date="2023-01" db="EMBL/GenBank/DDBJ databases">
        <authorList>
            <person name="Sun Q."/>
            <person name="Evtushenko L."/>
        </authorList>
    </citation>
    <scope>NUCLEOTIDE SEQUENCE</scope>
    <source>
        <strain evidence="4">VKM Ac-2007</strain>
    </source>
</reference>
<evidence type="ECO:0000313" key="4">
    <source>
        <dbReference type="EMBL" id="GLK09100.1"/>
    </source>
</evidence>
<dbReference type="SUPFAM" id="SSF46894">
    <property type="entry name" value="C-terminal effector domain of the bipartite response regulators"/>
    <property type="match status" value="1"/>
</dbReference>
<dbReference type="Pfam" id="PF00196">
    <property type="entry name" value="GerE"/>
    <property type="match status" value="1"/>
</dbReference>
<comment type="caution">
    <text evidence="4">The sequence shown here is derived from an EMBL/GenBank/DDBJ whole genome shotgun (WGS) entry which is preliminary data.</text>
</comment>
<keyword evidence="5" id="KW-1185">Reference proteome</keyword>
<organism evidence="4 5">
    <name type="scientific">Streptosporangium carneum</name>
    <dbReference type="NCBI Taxonomy" id="47481"/>
    <lineage>
        <taxon>Bacteria</taxon>
        <taxon>Bacillati</taxon>
        <taxon>Actinomycetota</taxon>
        <taxon>Actinomycetes</taxon>
        <taxon>Streptosporangiales</taxon>
        <taxon>Streptosporangiaceae</taxon>
        <taxon>Streptosporangium</taxon>
    </lineage>
</organism>
<dbReference type="AlphaFoldDB" id="A0A9W6MCQ5"/>
<dbReference type="Pfam" id="PF13191">
    <property type="entry name" value="AAA_16"/>
    <property type="match status" value="1"/>
</dbReference>
<dbReference type="PROSITE" id="PS00622">
    <property type="entry name" value="HTH_LUXR_1"/>
    <property type="match status" value="1"/>
</dbReference>
<dbReference type="EMBL" id="BSEV01000004">
    <property type="protein sequence ID" value="GLK09100.1"/>
    <property type="molecule type" value="Genomic_DNA"/>
</dbReference>
<protein>
    <submittedName>
        <fullName evidence="4">LuxR family transcriptional regulator</fullName>
    </submittedName>
</protein>
<dbReference type="GO" id="GO:0005737">
    <property type="term" value="C:cytoplasm"/>
    <property type="evidence" value="ECO:0007669"/>
    <property type="project" value="TreeGrafter"/>
</dbReference>
<evidence type="ECO:0000313" key="5">
    <source>
        <dbReference type="Proteomes" id="UP001143474"/>
    </source>
</evidence>
<keyword evidence="2" id="KW-0067">ATP-binding</keyword>
<dbReference type="PROSITE" id="PS50043">
    <property type="entry name" value="HTH_LUXR_2"/>
    <property type="match status" value="1"/>
</dbReference>
<dbReference type="GO" id="GO:0006355">
    <property type="term" value="P:regulation of DNA-templated transcription"/>
    <property type="evidence" value="ECO:0007669"/>
    <property type="project" value="InterPro"/>
</dbReference>